<comment type="catalytic activity">
    <reaction evidence="5">
        <text>Exonucleolytic cleavage in either 5'- to 3'- or 3'- to 5'-direction to yield nucleoside 5'-phosphates.</text>
        <dbReference type="EC" id="3.1.11.6"/>
    </reaction>
</comment>
<feature type="domain" description="OB-fold nucleic acid binding" evidence="7">
    <location>
        <begin position="12"/>
        <end position="100"/>
    </location>
</feature>
<proteinExistence type="inferred from homology"/>
<comment type="similarity">
    <text evidence="5">Belongs to the XseA family.</text>
</comment>
<dbReference type="CDD" id="cd04489">
    <property type="entry name" value="ExoVII_LU_OBF"/>
    <property type="match status" value="1"/>
</dbReference>
<dbReference type="HOGENOM" id="CLU_023625_2_1_0"/>
<name>R4PW40_9BACT</name>
<dbReference type="AlphaFoldDB" id="R4PW40"/>
<dbReference type="InterPro" id="IPR003753">
    <property type="entry name" value="Exonuc_VII_L"/>
</dbReference>
<keyword evidence="1 5" id="KW-0963">Cytoplasm</keyword>
<dbReference type="Proteomes" id="UP000013893">
    <property type="component" value="Chromosome"/>
</dbReference>
<reference evidence="8 9" key="1">
    <citation type="journal article" date="2013" name="Nat. Biotechnol.">
        <title>Genome sequences of rare, uncultured bacteria obtained by differential coverage binning of multiple metagenomes.</title>
        <authorList>
            <person name="Albertsen M."/>
            <person name="Hugenholtz P."/>
            <person name="Skarshewski A."/>
            <person name="Nielsen K.L."/>
            <person name="Tyson G.W."/>
            <person name="Nielsen P.H."/>
        </authorList>
    </citation>
    <scope>NUCLEOTIDE SEQUENCE [LARGE SCALE GENOMIC DNA]</scope>
    <source>
        <strain evidence="8">TM71</strain>
    </source>
</reference>
<evidence type="ECO:0000256" key="3">
    <source>
        <dbReference type="ARBA" id="ARBA00022801"/>
    </source>
</evidence>
<feature type="domain" description="Exonuclease VII large subunit C-terminal" evidence="6">
    <location>
        <begin position="124"/>
        <end position="307"/>
    </location>
</feature>
<evidence type="ECO:0000259" key="7">
    <source>
        <dbReference type="Pfam" id="PF13742"/>
    </source>
</evidence>
<accession>R4PW40</accession>
<dbReference type="PATRIC" id="fig|1332188.3.peg.769"/>
<keyword evidence="2 5" id="KW-0540">Nuclease</keyword>
<dbReference type="EC" id="3.1.11.6" evidence="5"/>
<dbReference type="GO" id="GO:0005737">
    <property type="term" value="C:cytoplasm"/>
    <property type="evidence" value="ECO:0007669"/>
    <property type="project" value="UniProtKB-SubCell"/>
</dbReference>
<evidence type="ECO:0000256" key="1">
    <source>
        <dbReference type="ARBA" id="ARBA00022490"/>
    </source>
</evidence>
<keyword evidence="9" id="KW-1185">Reference proteome</keyword>
<dbReference type="EMBL" id="CP005957">
    <property type="protein sequence ID" value="AGL62480.1"/>
    <property type="molecule type" value="Genomic_DNA"/>
</dbReference>
<evidence type="ECO:0000256" key="5">
    <source>
        <dbReference type="HAMAP-Rule" id="MF_00378"/>
    </source>
</evidence>
<protein>
    <recommendedName>
        <fullName evidence="5">Exodeoxyribonuclease 7 large subunit</fullName>
        <ecNumber evidence="5">3.1.11.6</ecNumber>
    </recommendedName>
    <alternativeName>
        <fullName evidence="5">Exodeoxyribonuclease VII large subunit</fullName>
        <shortName evidence="5">Exonuclease VII large subunit</shortName>
    </alternativeName>
</protein>
<dbReference type="HAMAP" id="MF_00378">
    <property type="entry name" value="Exonuc_7_L"/>
    <property type="match status" value="1"/>
</dbReference>
<comment type="function">
    <text evidence="5">Bidirectionally degrades single-stranded DNA into large acid-insoluble oligonucleotides, which are then degraded further into small acid-soluble oligonucleotides.</text>
</comment>
<evidence type="ECO:0000313" key="9">
    <source>
        <dbReference type="Proteomes" id="UP000013893"/>
    </source>
</evidence>
<dbReference type="Pfam" id="PF02601">
    <property type="entry name" value="Exonuc_VII_L"/>
    <property type="match status" value="1"/>
</dbReference>
<dbReference type="GO" id="GO:0006308">
    <property type="term" value="P:DNA catabolic process"/>
    <property type="evidence" value="ECO:0007669"/>
    <property type="project" value="UniProtKB-UniRule"/>
</dbReference>
<dbReference type="STRING" id="1332188.L336_0778"/>
<dbReference type="GO" id="GO:0008855">
    <property type="term" value="F:exodeoxyribonuclease VII activity"/>
    <property type="evidence" value="ECO:0007669"/>
    <property type="project" value="UniProtKB-UniRule"/>
</dbReference>
<dbReference type="InterPro" id="IPR025824">
    <property type="entry name" value="OB-fold_nuc-bd_dom"/>
</dbReference>
<comment type="subcellular location">
    <subcellularLocation>
        <location evidence="5">Cytoplasm</location>
    </subcellularLocation>
</comment>
<dbReference type="GO" id="GO:0009318">
    <property type="term" value="C:exodeoxyribonuclease VII complex"/>
    <property type="evidence" value="ECO:0007669"/>
    <property type="project" value="UniProtKB-UniRule"/>
</dbReference>
<dbReference type="PANTHER" id="PTHR30008:SF0">
    <property type="entry name" value="EXODEOXYRIBONUCLEASE 7 LARGE SUBUNIT"/>
    <property type="match status" value="1"/>
</dbReference>
<evidence type="ECO:0000256" key="2">
    <source>
        <dbReference type="ARBA" id="ARBA00022722"/>
    </source>
</evidence>
<evidence type="ECO:0000259" key="6">
    <source>
        <dbReference type="Pfam" id="PF02601"/>
    </source>
</evidence>
<gene>
    <name evidence="5" type="primary">xseA</name>
    <name evidence="8" type="ORF">L336_0778</name>
</gene>
<dbReference type="InterPro" id="IPR020579">
    <property type="entry name" value="Exonuc_VII_lsu_C"/>
</dbReference>
<evidence type="ECO:0000256" key="4">
    <source>
        <dbReference type="ARBA" id="ARBA00022839"/>
    </source>
</evidence>
<keyword evidence="4 5" id="KW-0269">Exonuclease</keyword>
<dbReference type="KEGG" id="saal:L336_0778"/>
<comment type="subunit">
    <text evidence="5">Heterooligomer composed of large and small subunits.</text>
</comment>
<sequence length="369" mass="40989">MTNETQNLSAIISVSDFTALLNQTLEYAYSSVEIEGEVASFKVNQNKYVFFDLKDEQATVSCFMSVWQLRIPIEDGMKVVIKAVPKLTAWGKFSLTVQSVRPSGAGSLKKSFELLREKLAKEGLFAPERKRLLPRFPQRVAVISSTEAAGYKDFIKILDNRWGGVAVEVAHVQVQGERAADQIIRAIKYFNEKETLADVLVVVRGGGSADDLSTFNDELLVREMAASRIPTLVGIGHDVDETLIDFVADVRAATPSNAAELLVLDRREVIASTNHSLMRIASRTEEAIGQQQTNIERQLSEAVKVLESRCQRIEVTVASISQLIEAYSPREVLERGYAVVRGRVEVGSMISVEREKDIIIAEVKDVKRT</sequence>
<dbReference type="NCBIfam" id="TIGR00237">
    <property type="entry name" value="xseA"/>
    <property type="match status" value="1"/>
</dbReference>
<dbReference type="Pfam" id="PF13742">
    <property type="entry name" value="tRNA_anti_2"/>
    <property type="match status" value="1"/>
</dbReference>
<evidence type="ECO:0000313" key="8">
    <source>
        <dbReference type="EMBL" id="AGL62480.1"/>
    </source>
</evidence>
<dbReference type="OrthoDB" id="9802795at2"/>
<organism evidence="8 9">
    <name type="scientific">Candidatus Saccharimonas aalborgensis</name>
    <dbReference type="NCBI Taxonomy" id="1332188"/>
    <lineage>
        <taxon>Bacteria</taxon>
        <taxon>Candidatus Saccharimonadota</taxon>
        <taxon>Candidatus Saccharimonadia</taxon>
        <taxon>Candidatus Saccharimonadales</taxon>
        <taxon>Candidatus Saccharimonadaceae</taxon>
        <taxon>Candidatus Saccharimonas</taxon>
    </lineage>
</organism>
<keyword evidence="3 5" id="KW-0378">Hydrolase</keyword>
<dbReference type="GO" id="GO:0003676">
    <property type="term" value="F:nucleic acid binding"/>
    <property type="evidence" value="ECO:0007669"/>
    <property type="project" value="InterPro"/>
</dbReference>
<dbReference type="PANTHER" id="PTHR30008">
    <property type="entry name" value="EXODEOXYRIBONUCLEASE 7 LARGE SUBUNIT"/>
    <property type="match status" value="1"/>
</dbReference>
<dbReference type="RefSeq" id="WP_015641930.1">
    <property type="nucleotide sequence ID" value="NC_021219.1"/>
</dbReference>